<evidence type="ECO:0000313" key="1">
    <source>
        <dbReference type="EMBL" id="SDY53041.1"/>
    </source>
</evidence>
<dbReference type="Proteomes" id="UP000198625">
    <property type="component" value="Unassembled WGS sequence"/>
</dbReference>
<dbReference type="AlphaFoldDB" id="A0A1H3KLM5"/>
<dbReference type="STRING" id="415015.SAMN05660462_00234"/>
<dbReference type="RefSeq" id="WP_091726079.1">
    <property type="nucleotide sequence ID" value="NZ_FNQE01000002.1"/>
</dbReference>
<gene>
    <name evidence="1" type="ORF">SAMN05660462_00234</name>
</gene>
<dbReference type="OrthoDB" id="1947591at2"/>
<keyword evidence="2" id="KW-1185">Reference proteome</keyword>
<sequence length="237" mass="28114">MWKTRETKNYIFHYHENSYAEQDIIKIIETQENCYEYICEVLDVKLNKKLNYFLCDSPVEVGKLYGDNEPCNGFARMPDGIYAVYNDQIKCIGYHEDAHIISYNTLSRPPQNFIREGLAMFFDKTWWGISNFAWVAYFIENNKLPRLCDVIENINFHEYSCTITYPLSGAFTEYIISSFGIEKYKEFYKSLDENFNSCFQETFGISFDEAESKFIKYINNIDINKDIFKIIETELEE</sequence>
<name>A0A1H3KLM5_9FIRM</name>
<protein>
    <recommendedName>
        <fullName evidence="3">Peptidase MA superfamily protein</fullName>
    </recommendedName>
</protein>
<dbReference type="EMBL" id="FNQE01000002">
    <property type="protein sequence ID" value="SDY53041.1"/>
    <property type="molecule type" value="Genomic_DNA"/>
</dbReference>
<proteinExistence type="predicted"/>
<organism evidence="1 2">
    <name type="scientific">Proteiniborus ethanoligenes</name>
    <dbReference type="NCBI Taxonomy" id="415015"/>
    <lineage>
        <taxon>Bacteria</taxon>
        <taxon>Bacillati</taxon>
        <taxon>Bacillota</taxon>
        <taxon>Clostridia</taxon>
        <taxon>Eubacteriales</taxon>
        <taxon>Proteiniborus</taxon>
    </lineage>
</organism>
<evidence type="ECO:0000313" key="2">
    <source>
        <dbReference type="Proteomes" id="UP000198625"/>
    </source>
</evidence>
<accession>A0A1H3KLM5</accession>
<evidence type="ECO:0008006" key="3">
    <source>
        <dbReference type="Google" id="ProtNLM"/>
    </source>
</evidence>
<reference evidence="1 2" key="1">
    <citation type="submission" date="2016-10" db="EMBL/GenBank/DDBJ databases">
        <authorList>
            <person name="de Groot N.N."/>
        </authorList>
    </citation>
    <scope>NUCLEOTIDE SEQUENCE [LARGE SCALE GENOMIC DNA]</scope>
    <source>
        <strain evidence="1 2">DSM 21650</strain>
    </source>
</reference>